<dbReference type="Gene3D" id="1.10.10.10">
    <property type="entry name" value="Winged helix-like DNA-binding domain superfamily/Winged helix DNA-binding domain"/>
    <property type="match status" value="1"/>
</dbReference>
<gene>
    <name evidence="2" type="ORF">I5I61_31875</name>
</gene>
<protein>
    <submittedName>
        <fullName evidence="2">Helix-turn-helix transcriptional regulator</fullName>
    </submittedName>
</protein>
<dbReference type="EMBL" id="JADTFC010000188">
    <property type="protein sequence ID" value="MBG6292072.1"/>
    <property type="molecule type" value="Genomic_DNA"/>
</dbReference>
<proteinExistence type="predicted"/>
<keyword evidence="3" id="KW-1185">Reference proteome</keyword>
<evidence type="ECO:0000313" key="2">
    <source>
        <dbReference type="EMBL" id="MBG6292072.1"/>
    </source>
</evidence>
<dbReference type="RefSeq" id="WP_196913777.1">
    <property type="nucleotide sequence ID" value="NZ_JADTFC010000188.1"/>
</dbReference>
<dbReference type="SUPFAM" id="SSF46894">
    <property type="entry name" value="C-terminal effector domain of the bipartite response regulators"/>
    <property type="match status" value="1"/>
</dbReference>
<feature type="domain" description="HTH luxR-type" evidence="1">
    <location>
        <begin position="14"/>
        <end position="71"/>
    </location>
</feature>
<comment type="caution">
    <text evidence="2">The sequence shown here is derived from an EMBL/GenBank/DDBJ whole genome shotgun (WGS) entry which is preliminary data.</text>
</comment>
<organism evidence="2 3">
    <name type="scientific">Pseudomonas nitroreducens</name>
    <dbReference type="NCBI Taxonomy" id="46680"/>
    <lineage>
        <taxon>Bacteria</taxon>
        <taxon>Pseudomonadati</taxon>
        <taxon>Pseudomonadota</taxon>
        <taxon>Gammaproteobacteria</taxon>
        <taxon>Pseudomonadales</taxon>
        <taxon>Pseudomonadaceae</taxon>
        <taxon>Pseudomonas</taxon>
    </lineage>
</organism>
<name>A0ABS0KVG6_PSENT</name>
<reference evidence="2 3" key="1">
    <citation type="submission" date="2020-11" db="EMBL/GenBank/DDBJ databases">
        <title>Enhanced detection system for hospital associated transmission using whole genome sequencing surveillance.</title>
        <authorList>
            <person name="Harrison L.H."/>
            <person name="Van Tyne D."/>
            <person name="Marsh J.W."/>
            <person name="Griffith M.P."/>
            <person name="Snyder D.J."/>
            <person name="Cooper V.S."/>
            <person name="Mustapha M."/>
        </authorList>
    </citation>
    <scope>NUCLEOTIDE SEQUENCE [LARGE SCALE GENOMIC DNA]</scope>
    <source>
        <strain evidence="2 3">PSA00705</strain>
    </source>
</reference>
<evidence type="ECO:0000313" key="3">
    <source>
        <dbReference type="Proteomes" id="UP000608450"/>
    </source>
</evidence>
<accession>A0ABS0KVG6</accession>
<dbReference type="InterPro" id="IPR016032">
    <property type="entry name" value="Sig_transdc_resp-reg_C-effctor"/>
</dbReference>
<dbReference type="InterPro" id="IPR036388">
    <property type="entry name" value="WH-like_DNA-bd_sf"/>
</dbReference>
<dbReference type="Proteomes" id="UP000608450">
    <property type="component" value="Unassembled WGS sequence"/>
</dbReference>
<dbReference type="SMART" id="SM00421">
    <property type="entry name" value="HTH_LUXR"/>
    <property type="match status" value="1"/>
</dbReference>
<sequence length="90" mass="9407">MKTITAHGFTGFLGKGLSLRELQCVLGIAAGRTSKELARDLDMQPATVDKRVLAATTKLKVTKRAALVAEALRKGILAPACVMVLAGMAA</sequence>
<dbReference type="PRINTS" id="PR00038">
    <property type="entry name" value="HTHLUXR"/>
</dbReference>
<dbReference type="InterPro" id="IPR000792">
    <property type="entry name" value="Tscrpt_reg_LuxR_C"/>
</dbReference>
<dbReference type="Pfam" id="PF00196">
    <property type="entry name" value="GerE"/>
    <property type="match status" value="1"/>
</dbReference>
<feature type="non-terminal residue" evidence="2">
    <location>
        <position position="90"/>
    </location>
</feature>
<evidence type="ECO:0000259" key="1">
    <source>
        <dbReference type="SMART" id="SM00421"/>
    </source>
</evidence>